<dbReference type="InterPro" id="IPR016032">
    <property type="entry name" value="Sig_transdc_resp-reg_C-effctor"/>
</dbReference>
<dbReference type="InterPro" id="IPR036388">
    <property type="entry name" value="WH-like_DNA-bd_sf"/>
</dbReference>
<dbReference type="RefSeq" id="WP_204005153.1">
    <property type="nucleotide sequence ID" value="NZ_BOOZ01000009.1"/>
</dbReference>
<dbReference type="Gene3D" id="3.40.50.300">
    <property type="entry name" value="P-loop containing nucleotide triphosphate hydrolases"/>
    <property type="match status" value="1"/>
</dbReference>
<keyword evidence="2" id="KW-0805">Transcription regulation</keyword>
<sequence>MSQVEDLHDTGNGADAPGASMEFRILGPLEVLAPNGGIDLGAPRQRIVLASLVLQANRVVSFGHLVEAIYGDNAPPTSRVQIQICVSALRRLLAGHGHPDAIQTYPTGYRLRVEAGNLDLHQYEALIAEARQARDARRLTDAGRGYRTALGKWRGPALRDVESAAIRAIAHGLDERRLAATEECIEVDLGLGRHREVIPELTELTMAYPLRERLRGLLMIALHRSERQADALDTYRDARRTLIDELGLEPGDWLRRLEHGILTGDPTLAQPSTPAPPVVTGQPAEAEPAPRLLPTDISDFTGRDDEVRLIEEQLTGGGPQRTAVPVVVLTGGPGTGKSALAVHVAHRLRDRFPDGQLFVDLHGRRTERVSAAEALQRFLRALGVPPGAIPDGVDERAEVFRDRIAHRRLLIVLDDAAGESQVVSLLPGDCRSAVIVTSRSPLAAIPGATNAPVGPLPPQHAVALLRHIVGPDRVDREPGYVLDLARLCGHLPLALRVAGARLASRPHWYVADLVDRLADERRRLDELAHAGICVRSSLTFAYESLCGDARRLLRLLVLVSRSWVSPWVGAALLDVAPDRAQDVLDKLSDAQFLETTQEPGGYARYRLHELVRVFARERLAAEESPAERHAALERYLDAVLTLLAAVERGNRRVSRRPRGAAPIRQFSDQTADRIVTPVEQWYELEHHMVLAAVRQAAQAGLVGTSVELAAAVGRATEALPYADHVREAHRIALSAARRAGDQCGEAAVLYASATLSMAQLRTADAVRELLRAMELSGEVDDVHGCAEG</sequence>
<dbReference type="Gene3D" id="1.25.40.10">
    <property type="entry name" value="Tetratricopeptide repeat domain"/>
    <property type="match status" value="1"/>
</dbReference>
<reference evidence="8 9" key="1">
    <citation type="submission" date="2021-01" db="EMBL/GenBank/DDBJ databases">
        <title>Whole genome shotgun sequence of Verrucosispora andamanensis NBRC 109075.</title>
        <authorList>
            <person name="Komaki H."/>
            <person name="Tamura T."/>
        </authorList>
    </citation>
    <scope>NUCLEOTIDE SEQUENCE [LARGE SCALE GENOMIC DNA]</scope>
    <source>
        <strain evidence="8 9">NBRC 109075</strain>
    </source>
</reference>
<dbReference type="PRINTS" id="PR00364">
    <property type="entry name" value="DISEASERSIST"/>
</dbReference>
<evidence type="ECO:0000256" key="2">
    <source>
        <dbReference type="ARBA" id="ARBA00023015"/>
    </source>
</evidence>
<dbReference type="Pfam" id="PF00931">
    <property type="entry name" value="NB-ARC"/>
    <property type="match status" value="1"/>
</dbReference>
<dbReference type="Gene3D" id="1.10.10.10">
    <property type="entry name" value="Winged helix-like DNA-binding domain superfamily/Winged helix DNA-binding domain"/>
    <property type="match status" value="1"/>
</dbReference>
<dbReference type="InterPro" id="IPR011990">
    <property type="entry name" value="TPR-like_helical_dom_sf"/>
</dbReference>
<dbReference type="SMART" id="SM01043">
    <property type="entry name" value="BTAD"/>
    <property type="match status" value="1"/>
</dbReference>
<gene>
    <name evidence="8" type="ORF">Van01_21250</name>
</gene>
<dbReference type="InterPro" id="IPR051677">
    <property type="entry name" value="AfsR-DnrI-RedD_regulator"/>
</dbReference>
<dbReference type="SMART" id="SM00862">
    <property type="entry name" value="Trans_reg_C"/>
    <property type="match status" value="1"/>
</dbReference>
<evidence type="ECO:0000313" key="8">
    <source>
        <dbReference type="EMBL" id="GIJ08911.1"/>
    </source>
</evidence>
<comment type="similarity">
    <text evidence="1">Belongs to the AfsR/DnrI/RedD regulatory family.</text>
</comment>
<keyword evidence="9" id="KW-1185">Reference proteome</keyword>
<name>A0ABQ4HTF0_9ACTN</name>
<evidence type="ECO:0000256" key="1">
    <source>
        <dbReference type="ARBA" id="ARBA00005820"/>
    </source>
</evidence>
<evidence type="ECO:0000256" key="6">
    <source>
        <dbReference type="SAM" id="MobiDB-lite"/>
    </source>
</evidence>
<dbReference type="Pfam" id="PF03704">
    <property type="entry name" value="BTAD"/>
    <property type="match status" value="1"/>
</dbReference>
<dbReference type="PROSITE" id="PS51755">
    <property type="entry name" value="OMPR_PHOB"/>
    <property type="match status" value="1"/>
</dbReference>
<evidence type="ECO:0000256" key="4">
    <source>
        <dbReference type="ARBA" id="ARBA00023163"/>
    </source>
</evidence>
<evidence type="ECO:0000313" key="9">
    <source>
        <dbReference type="Proteomes" id="UP000647017"/>
    </source>
</evidence>
<dbReference type="Proteomes" id="UP000647017">
    <property type="component" value="Unassembled WGS sequence"/>
</dbReference>
<dbReference type="SUPFAM" id="SSF48452">
    <property type="entry name" value="TPR-like"/>
    <property type="match status" value="1"/>
</dbReference>
<proteinExistence type="inferred from homology"/>
<feature type="DNA-binding region" description="OmpR/PhoB-type" evidence="5">
    <location>
        <begin position="11"/>
        <end position="113"/>
    </location>
</feature>
<dbReference type="InterPro" id="IPR027417">
    <property type="entry name" value="P-loop_NTPase"/>
</dbReference>
<keyword evidence="3 5" id="KW-0238">DNA-binding</keyword>
<dbReference type="SUPFAM" id="SSF46894">
    <property type="entry name" value="C-terminal effector domain of the bipartite response regulators"/>
    <property type="match status" value="1"/>
</dbReference>
<keyword evidence="4" id="KW-0804">Transcription</keyword>
<protein>
    <submittedName>
        <fullName evidence="8">SARP family transcriptional regulator</fullName>
    </submittedName>
</protein>
<feature type="region of interest" description="Disordered" evidence="6">
    <location>
        <begin position="265"/>
        <end position="298"/>
    </location>
</feature>
<dbReference type="EMBL" id="BOOZ01000009">
    <property type="protein sequence ID" value="GIJ08911.1"/>
    <property type="molecule type" value="Genomic_DNA"/>
</dbReference>
<dbReference type="PANTHER" id="PTHR35807:SF1">
    <property type="entry name" value="TRANSCRIPTIONAL REGULATOR REDD"/>
    <property type="match status" value="1"/>
</dbReference>
<evidence type="ECO:0000259" key="7">
    <source>
        <dbReference type="PROSITE" id="PS51755"/>
    </source>
</evidence>
<dbReference type="InterPro" id="IPR001867">
    <property type="entry name" value="OmpR/PhoB-type_DNA-bd"/>
</dbReference>
<dbReference type="Pfam" id="PF00486">
    <property type="entry name" value="Trans_reg_C"/>
    <property type="match status" value="1"/>
</dbReference>
<dbReference type="CDD" id="cd02019">
    <property type="entry name" value="NK"/>
    <property type="match status" value="1"/>
</dbReference>
<organism evidence="8 9">
    <name type="scientific">Micromonospora andamanensis</name>
    <dbReference type="NCBI Taxonomy" id="1287068"/>
    <lineage>
        <taxon>Bacteria</taxon>
        <taxon>Bacillati</taxon>
        <taxon>Actinomycetota</taxon>
        <taxon>Actinomycetes</taxon>
        <taxon>Micromonosporales</taxon>
        <taxon>Micromonosporaceae</taxon>
        <taxon>Micromonospora</taxon>
    </lineage>
</organism>
<comment type="caution">
    <text evidence="8">The sequence shown here is derived from an EMBL/GenBank/DDBJ whole genome shotgun (WGS) entry which is preliminary data.</text>
</comment>
<dbReference type="CDD" id="cd00383">
    <property type="entry name" value="trans_reg_C"/>
    <property type="match status" value="1"/>
</dbReference>
<dbReference type="PANTHER" id="PTHR35807">
    <property type="entry name" value="TRANSCRIPTIONAL REGULATOR REDD-RELATED"/>
    <property type="match status" value="1"/>
</dbReference>
<accession>A0ABQ4HTF0</accession>
<dbReference type="InterPro" id="IPR002182">
    <property type="entry name" value="NB-ARC"/>
</dbReference>
<dbReference type="SUPFAM" id="SSF52540">
    <property type="entry name" value="P-loop containing nucleoside triphosphate hydrolases"/>
    <property type="match status" value="1"/>
</dbReference>
<dbReference type="CDD" id="cd15831">
    <property type="entry name" value="BTAD"/>
    <property type="match status" value="1"/>
</dbReference>
<evidence type="ECO:0000256" key="5">
    <source>
        <dbReference type="PROSITE-ProRule" id="PRU01091"/>
    </source>
</evidence>
<feature type="domain" description="OmpR/PhoB-type" evidence="7">
    <location>
        <begin position="11"/>
        <end position="113"/>
    </location>
</feature>
<dbReference type="InterPro" id="IPR005158">
    <property type="entry name" value="BTAD"/>
</dbReference>
<evidence type="ECO:0000256" key="3">
    <source>
        <dbReference type="ARBA" id="ARBA00023125"/>
    </source>
</evidence>